<dbReference type="AlphaFoldDB" id="A0AB40ARM8"/>
<accession>A0AB40ARM8</accession>
<feature type="region of interest" description="Disordered" evidence="10">
    <location>
        <begin position="1"/>
        <end position="27"/>
    </location>
</feature>
<evidence type="ECO:0000256" key="7">
    <source>
        <dbReference type="ARBA" id="ARBA00022840"/>
    </source>
</evidence>
<dbReference type="EC" id="2.7.11.23" evidence="2"/>
<keyword evidence="4" id="KW-0808">Transferase</keyword>
<dbReference type="InterPro" id="IPR050108">
    <property type="entry name" value="CDK"/>
</dbReference>
<dbReference type="SUPFAM" id="SSF56112">
    <property type="entry name" value="Protein kinase-like (PK-like)"/>
    <property type="match status" value="1"/>
</dbReference>
<evidence type="ECO:0000256" key="6">
    <source>
        <dbReference type="ARBA" id="ARBA00022777"/>
    </source>
</evidence>
<keyword evidence="12" id="KW-1185">Reference proteome</keyword>
<evidence type="ECO:0000256" key="10">
    <source>
        <dbReference type="SAM" id="MobiDB-lite"/>
    </source>
</evidence>
<dbReference type="Gene3D" id="3.30.200.20">
    <property type="entry name" value="Phosphorylase Kinase, domain 1"/>
    <property type="match status" value="1"/>
</dbReference>
<organism evidence="12 14">
    <name type="scientific">Dioscorea cayennensis subsp. rotundata</name>
    <name type="common">White Guinea yam</name>
    <name type="synonym">Dioscorea rotundata</name>
    <dbReference type="NCBI Taxonomy" id="55577"/>
    <lineage>
        <taxon>Eukaryota</taxon>
        <taxon>Viridiplantae</taxon>
        <taxon>Streptophyta</taxon>
        <taxon>Embryophyta</taxon>
        <taxon>Tracheophyta</taxon>
        <taxon>Spermatophyta</taxon>
        <taxon>Magnoliopsida</taxon>
        <taxon>Liliopsida</taxon>
        <taxon>Dioscoreales</taxon>
        <taxon>Dioscoreaceae</taxon>
        <taxon>Dioscorea</taxon>
    </lineage>
</organism>
<dbReference type="PROSITE" id="PS00107">
    <property type="entry name" value="PROTEIN_KINASE_ATP"/>
    <property type="match status" value="1"/>
</dbReference>
<dbReference type="GO" id="GO:0005524">
    <property type="term" value="F:ATP binding"/>
    <property type="evidence" value="ECO:0007669"/>
    <property type="project" value="UniProtKB-UniRule"/>
</dbReference>
<keyword evidence="5 9" id="KW-0547">Nucleotide-binding</keyword>
<evidence type="ECO:0000256" key="9">
    <source>
        <dbReference type="PROSITE-ProRule" id="PRU10141"/>
    </source>
</evidence>
<sequence length="661" mass="74514">MGCVMSKKAAPVTPALDSSGGPWEAQGTGDGAVLSLWDRIKVGSELMDQSARVSSYGGSSRSFRLGNFHKHVVGEQVAAGWPSWLSAVAGEAIKGWVPLKADSFEKLEKIGQGTYSSVFKARNLDTGKIVALKKVRFDNFEPESVRFMAREIQILRRLDHPNVIKLEGLITSHLSCNMYLVFEYMEHDLAGLVSAPSVQFSEAQVKCYMQQILSGLEHCHSLGVMHRDIKCANLLVSEEGIVKVADFGLANFLNPERKQPLTCRVVTLWYRPPELLLGSMEYGASVDLWSVGCVFGEMLLGRPILQGRTEVEQLHKIFKLCGSPPDEYWKKSKLPHTTLFRPQHNYENCLGEYFRNLSSSALSLLSTFLSVEPYKRGSASTALASEYFRTKPQACEPSSLPRYPPTKEIDVKRRESHRKKVGSKRHLELEATRKPSIAPRASREANSLCEFSYQYEGPRIKSRGIYDKDLPRLNIQSRASVDTQPASVVNLRCDHQHIKNLSQEDPSDSGPLRVSMSSGFAWAKKQREDHACGLRNNITNQLESLSISQDYKDKVNSRVQKPSELSRNAMLRHWTQLEQQDSFNADDLYRPNRLSRDQYGRDSVSFKHSILDEQNQGGKIGFSSAILSRSCKIDELLVRRVCHIQEADCKSWIQRERKQGQ</sequence>
<dbReference type="InterPro" id="IPR011009">
    <property type="entry name" value="Kinase-like_dom_sf"/>
</dbReference>
<comment type="similarity">
    <text evidence="1">Belongs to the protein kinase superfamily. CMGC Ser/Thr protein kinase family. CDC2/CDKX subfamily.</text>
</comment>
<dbReference type="GO" id="GO:0005634">
    <property type="term" value="C:nucleus"/>
    <property type="evidence" value="ECO:0007669"/>
    <property type="project" value="TreeGrafter"/>
</dbReference>
<evidence type="ECO:0000256" key="3">
    <source>
        <dbReference type="ARBA" id="ARBA00022527"/>
    </source>
</evidence>
<gene>
    <name evidence="13 14" type="primary">LOC120252802</name>
</gene>
<protein>
    <recommendedName>
        <fullName evidence="2">[RNA-polymerase]-subunit kinase</fullName>
        <ecNumber evidence="2">2.7.11.23</ecNumber>
    </recommendedName>
</protein>
<dbReference type="PANTHER" id="PTHR24056:SF228">
    <property type="entry name" value="PROTEIN IMPAIRED IN BABA-INDUCED STERILITY 1"/>
    <property type="match status" value="1"/>
</dbReference>
<dbReference type="FunFam" id="3.30.200.20:FF:000021">
    <property type="entry name" value="probable serine/threonine-protein kinase At1g54610"/>
    <property type="match status" value="1"/>
</dbReference>
<dbReference type="GO" id="GO:0000307">
    <property type="term" value="C:cyclin-dependent protein kinase holoenzyme complex"/>
    <property type="evidence" value="ECO:0007669"/>
    <property type="project" value="TreeGrafter"/>
</dbReference>
<feature type="binding site" evidence="9">
    <location>
        <position position="133"/>
    </location>
    <ligand>
        <name>ATP</name>
        <dbReference type="ChEBI" id="CHEBI:30616"/>
    </ligand>
</feature>
<dbReference type="InterPro" id="IPR008271">
    <property type="entry name" value="Ser/Thr_kinase_AS"/>
</dbReference>
<evidence type="ECO:0000313" key="12">
    <source>
        <dbReference type="Proteomes" id="UP001515500"/>
    </source>
</evidence>
<keyword evidence="7 9" id="KW-0067">ATP-binding</keyword>
<dbReference type="SMART" id="SM00220">
    <property type="entry name" value="S_TKc"/>
    <property type="match status" value="1"/>
</dbReference>
<dbReference type="PROSITE" id="PS00108">
    <property type="entry name" value="PROTEIN_KINASE_ST"/>
    <property type="match status" value="1"/>
</dbReference>
<dbReference type="RefSeq" id="XP_039116895.1">
    <property type="nucleotide sequence ID" value="XM_039260961.1"/>
</dbReference>
<evidence type="ECO:0000256" key="2">
    <source>
        <dbReference type="ARBA" id="ARBA00012409"/>
    </source>
</evidence>
<dbReference type="GeneID" id="120252802"/>
<dbReference type="PROSITE" id="PS50011">
    <property type="entry name" value="PROTEIN_KINASE_DOM"/>
    <property type="match status" value="1"/>
</dbReference>
<dbReference type="RefSeq" id="XP_039116896.1">
    <property type="nucleotide sequence ID" value="XM_039260962.1"/>
</dbReference>
<evidence type="ECO:0000256" key="4">
    <source>
        <dbReference type="ARBA" id="ARBA00022679"/>
    </source>
</evidence>
<dbReference type="FunFam" id="1.10.510.10:FF:000043">
    <property type="entry name" value="probable serine/threonine-protein kinase At1g54610"/>
    <property type="match status" value="1"/>
</dbReference>
<dbReference type="GO" id="GO:0008353">
    <property type="term" value="F:RNA polymerase II CTD heptapeptide repeat kinase activity"/>
    <property type="evidence" value="ECO:0007669"/>
    <property type="project" value="UniProtKB-EC"/>
</dbReference>
<dbReference type="InterPro" id="IPR017441">
    <property type="entry name" value="Protein_kinase_ATP_BS"/>
</dbReference>
<dbReference type="Proteomes" id="UP001515500">
    <property type="component" value="Chromosome 24"/>
</dbReference>
<dbReference type="InterPro" id="IPR000719">
    <property type="entry name" value="Prot_kinase_dom"/>
</dbReference>
<dbReference type="GO" id="GO:0032968">
    <property type="term" value="P:positive regulation of transcription elongation by RNA polymerase II"/>
    <property type="evidence" value="ECO:0007669"/>
    <property type="project" value="TreeGrafter"/>
</dbReference>
<dbReference type="CDD" id="cd07840">
    <property type="entry name" value="STKc_CDK9_like"/>
    <property type="match status" value="1"/>
</dbReference>
<dbReference type="Pfam" id="PF00069">
    <property type="entry name" value="Pkinase"/>
    <property type="match status" value="1"/>
</dbReference>
<name>A0AB40ARM8_DIOCR</name>
<evidence type="ECO:0000313" key="14">
    <source>
        <dbReference type="RefSeq" id="XP_039116896.1"/>
    </source>
</evidence>
<dbReference type="PANTHER" id="PTHR24056">
    <property type="entry name" value="CELL DIVISION PROTEIN KINASE"/>
    <property type="match status" value="1"/>
</dbReference>
<keyword evidence="6" id="KW-0418">Kinase</keyword>
<proteinExistence type="inferred from homology"/>
<evidence type="ECO:0000256" key="5">
    <source>
        <dbReference type="ARBA" id="ARBA00022741"/>
    </source>
</evidence>
<evidence type="ECO:0000313" key="13">
    <source>
        <dbReference type="RefSeq" id="XP_039116895.1"/>
    </source>
</evidence>
<reference evidence="13 14" key="1">
    <citation type="submission" date="2025-04" db="UniProtKB">
        <authorList>
            <consortium name="RefSeq"/>
        </authorList>
    </citation>
    <scope>IDENTIFICATION</scope>
</reference>
<keyword evidence="3" id="KW-0723">Serine/threonine-protein kinase</keyword>
<evidence type="ECO:0000256" key="1">
    <source>
        <dbReference type="ARBA" id="ARBA00006485"/>
    </source>
</evidence>
<evidence type="ECO:0000259" key="11">
    <source>
        <dbReference type="PROSITE" id="PS50011"/>
    </source>
</evidence>
<evidence type="ECO:0000256" key="8">
    <source>
        <dbReference type="ARBA" id="ARBA00049280"/>
    </source>
</evidence>
<dbReference type="Gene3D" id="1.10.510.10">
    <property type="entry name" value="Transferase(Phosphotransferase) domain 1"/>
    <property type="match status" value="1"/>
</dbReference>
<comment type="catalytic activity">
    <reaction evidence="8">
        <text>[DNA-directed RNA polymerase] + ATP = phospho-[DNA-directed RNA polymerase] + ADP + H(+)</text>
        <dbReference type="Rhea" id="RHEA:10216"/>
        <dbReference type="Rhea" id="RHEA-COMP:11321"/>
        <dbReference type="Rhea" id="RHEA-COMP:11322"/>
        <dbReference type="ChEBI" id="CHEBI:15378"/>
        <dbReference type="ChEBI" id="CHEBI:30616"/>
        <dbReference type="ChEBI" id="CHEBI:43176"/>
        <dbReference type="ChEBI" id="CHEBI:68546"/>
        <dbReference type="ChEBI" id="CHEBI:456216"/>
        <dbReference type="EC" id="2.7.11.23"/>
    </reaction>
</comment>
<feature type="domain" description="Protein kinase" evidence="11">
    <location>
        <begin position="104"/>
        <end position="388"/>
    </location>
</feature>